<dbReference type="CDD" id="cd15492">
    <property type="entry name" value="PHD_BRPF_JADE_like"/>
    <property type="match status" value="1"/>
</dbReference>
<dbReference type="Pfam" id="PF13832">
    <property type="entry name" value="zf-HC5HC2H_2"/>
    <property type="match status" value="1"/>
</dbReference>
<dbReference type="SUPFAM" id="SSF57903">
    <property type="entry name" value="FYVE/PHD zinc finger"/>
    <property type="match status" value="1"/>
</dbReference>
<dbReference type="OrthoDB" id="515286at2759"/>
<dbReference type="InterPro" id="IPR019786">
    <property type="entry name" value="Zinc_finger_PHD-type_CS"/>
</dbReference>
<feature type="region of interest" description="Disordered" evidence="6">
    <location>
        <begin position="365"/>
        <end position="394"/>
    </location>
</feature>
<dbReference type="Proteomes" id="UP001055712">
    <property type="component" value="Unassembled WGS sequence"/>
</dbReference>
<feature type="region of interest" description="Disordered" evidence="6">
    <location>
        <begin position="1543"/>
        <end position="1579"/>
    </location>
</feature>
<feature type="compositionally biased region" description="Basic residues" evidence="6">
    <location>
        <begin position="1568"/>
        <end position="1579"/>
    </location>
</feature>
<proteinExistence type="predicted"/>
<gene>
    <name evidence="9" type="ORF">D9Q98_002119</name>
</gene>
<feature type="region of interest" description="Disordered" evidence="6">
    <location>
        <begin position="583"/>
        <end position="610"/>
    </location>
</feature>
<keyword evidence="2 4" id="KW-0863">Zinc-finger</keyword>
<feature type="domain" description="PHD-type" evidence="8">
    <location>
        <begin position="873"/>
        <end position="995"/>
    </location>
</feature>
<dbReference type="InterPro" id="IPR034732">
    <property type="entry name" value="EPHD"/>
</dbReference>
<evidence type="ECO:0000256" key="3">
    <source>
        <dbReference type="ARBA" id="ARBA00022833"/>
    </source>
</evidence>
<dbReference type="InterPro" id="IPR013083">
    <property type="entry name" value="Znf_RING/FYVE/PHD"/>
</dbReference>
<dbReference type="InterPro" id="IPR019787">
    <property type="entry name" value="Znf_PHD-finger"/>
</dbReference>
<dbReference type="Gene3D" id="3.30.40.10">
    <property type="entry name" value="Zinc/RING finger domain, C3HC4 (zinc finger)"/>
    <property type="match status" value="2"/>
</dbReference>
<dbReference type="GO" id="GO:0006357">
    <property type="term" value="P:regulation of transcription by RNA polymerase II"/>
    <property type="evidence" value="ECO:0007669"/>
    <property type="project" value="TreeGrafter"/>
</dbReference>
<feature type="region of interest" description="Disordered" evidence="6">
    <location>
        <begin position="169"/>
        <end position="201"/>
    </location>
</feature>
<dbReference type="SMART" id="SM00249">
    <property type="entry name" value="PHD"/>
    <property type="match status" value="2"/>
</dbReference>
<dbReference type="Pfam" id="PF13831">
    <property type="entry name" value="PHD_2"/>
    <property type="match status" value="1"/>
</dbReference>
<feature type="region of interest" description="Disordered" evidence="6">
    <location>
        <begin position="59"/>
        <end position="93"/>
    </location>
</feature>
<dbReference type="EMBL" id="SIDB01000002">
    <property type="protein sequence ID" value="KAI3436061.1"/>
    <property type="molecule type" value="Genomic_DNA"/>
</dbReference>
<evidence type="ECO:0000313" key="10">
    <source>
        <dbReference type="Proteomes" id="UP001055712"/>
    </source>
</evidence>
<comment type="caution">
    <text evidence="9">The sequence shown here is derived from an EMBL/GenBank/DDBJ whole genome shotgun (WGS) entry which is preliminary data.</text>
</comment>
<dbReference type="PROSITE" id="PS51805">
    <property type="entry name" value="EPHD"/>
    <property type="match status" value="1"/>
</dbReference>
<feature type="compositionally biased region" description="Basic residues" evidence="6">
    <location>
        <begin position="65"/>
        <end position="75"/>
    </location>
</feature>
<feature type="compositionally biased region" description="Low complexity" evidence="6">
    <location>
        <begin position="371"/>
        <end position="380"/>
    </location>
</feature>
<reference evidence="9" key="2">
    <citation type="submission" date="2020-11" db="EMBL/GenBank/DDBJ databases">
        <authorList>
            <person name="Cecchin M."/>
            <person name="Marcolungo L."/>
            <person name="Rossato M."/>
            <person name="Girolomoni L."/>
            <person name="Cosentino E."/>
            <person name="Cuine S."/>
            <person name="Li-Beisson Y."/>
            <person name="Delledonne M."/>
            <person name="Ballottari M."/>
        </authorList>
    </citation>
    <scope>NUCLEOTIDE SEQUENCE</scope>
    <source>
        <strain evidence="9">211/11P</strain>
        <tissue evidence="9">Whole cell</tissue>
    </source>
</reference>
<feature type="domain" description="PHD-type" evidence="7">
    <location>
        <begin position="791"/>
        <end position="841"/>
    </location>
</feature>
<evidence type="ECO:0000256" key="2">
    <source>
        <dbReference type="ARBA" id="ARBA00022771"/>
    </source>
</evidence>
<evidence type="ECO:0000256" key="5">
    <source>
        <dbReference type="SAM" id="Coils"/>
    </source>
</evidence>
<dbReference type="PANTHER" id="PTHR13793:SF107">
    <property type="entry name" value="BROMODOMAIN-CONTAINING PROTEIN HOMOLOG"/>
    <property type="match status" value="1"/>
</dbReference>
<dbReference type="PROSITE" id="PS50016">
    <property type="entry name" value="ZF_PHD_2"/>
    <property type="match status" value="1"/>
</dbReference>
<keyword evidence="10" id="KW-1185">Reference proteome</keyword>
<accession>A0A9D4TVR8</accession>
<dbReference type="InterPro" id="IPR011011">
    <property type="entry name" value="Znf_FYVE_PHD"/>
</dbReference>
<organism evidence="9 10">
    <name type="scientific">Chlorella vulgaris</name>
    <name type="common">Green alga</name>
    <dbReference type="NCBI Taxonomy" id="3077"/>
    <lineage>
        <taxon>Eukaryota</taxon>
        <taxon>Viridiplantae</taxon>
        <taxon>Chlorophyta</taxon>
        <taxon>core chlorophytes</taxon>
        <taxon>Trebouxiophyceae</taxon>
        <taxon>Chlorellales</taxon>
        <taxon>Chlorellaceae</taxon>
        <taxon>Chlorella clade</taxon>
        <taxon>Chlorella</taxon>
    </lineage>
</organism>
<feature type="coiled-coil region" evidence="5">
    <location>
        <begin position="686"/>
        <end position="738"/>
    </location>
</feature>
<protein>
    <submittedName>
        <fullName evidence="9">Uncharacterized protein</fullName>
    </submittedName>
</protein>
<dbReference type="InterPro" id="IPR001965">
    <property type="entry name" value="Znf_PHD"/>
</dbReference>
<dbReference type="PROSITE" id="PS01359">
    <property type="entry name" value="ZF_PHD_1"/>
    <property type="match status" value="1"/>
</dbReference>
<keyword evidence="3" id="KW-0862">Zinc</keyword>
<feature type="region of interest" description="Disordered" evidence="6">
    <location>
        <begin position="1353"/>
        <end position="1469"/>
    </location>
</feature>
<dbReference type="InterPro" id="IPR050701">
    <property type="entry name" value="Histone_Mod_Regulator"/>
</dbReference>
<dbReference type="CDD" id="cd15571">
    <property type="entry name" value="ePHD"/>
    <property type="match status" value="1"/>
</dbReference>
<keyword evidence="5" id="KW-0175">Coiled coil</keyword>
<feature type="compositionally biased region" description="Low complexity" evidence="6">
    <location>
        <begin position="1444"/>
        <end position="1455"/>
    </location>
</feature>
<dbReference type="PANTHER" id="PTHR13793">
    <property type="entry name" value="PHD FINGER PROTEINS"/>
    <property type="match status" value="1"/>
</dbReference>
<dbReference type="GO" id="GO:0008270">
    <property type="term" value="F:zinc ion binding"/>
    <property type="evidence" value="ECO:0007669"/>
    <property type="project" value="UniProtKB-KW"/>
</dbReference>
<sequence>MAGMSWLAGQSVTFEEALEAGQEVATAAVAAGPRLPPKDLTRLYPSTMQDAVSMVHARVEDSKKKMAQSKQKSKSKSGAVHTATDSHFPGARAGGGEPSAFWMYVEDHFRDFTQEDLRCLLPLLLGPRADPALKVPPAGRRLDDEQEQQRRHTAAKAAAEAARAAAVAAATRGGSEWDGGVDSRSNGLEGSPEAERRSSRLVSRSCREEEIRRQEQLEEEAAAAASIAEQAEAAALAAAARAMAVVPTTASGAPAAQLLDVLPEQRLALLIEQLSELMRLAGMEPLPLSGSPSVQASLAKLRAAASSTAATSELDGAARAEVQGWLQQQLSPLSEQLGCSLKVLPPWAERVANRAKCVAKGGTAAAAGSRQQPHQQQQAQGASDNVGNGLPSAAAAADAPAAKVPTAAYIHPYTELMLRHPVQQHTMQQAVEAQAPETLLPSRQTTAAREDVAAAAAAAAGAEGCAAANGSAGEVDVSTPAASLLAATPASAGFLLEVPSLADLSCLSEQRTQLTAGGAAGGGDTAGTAGMGSQMLLDGLAFDLCAAGAASPMDVAALGSGSTALARASGRARGISNYALLAGKKGGSRSHTGPPKKAARAASSRQEVDLGPQHPVARAVAALVAAGDPDSSAAGHWDGCAAGCSQLLAAAPEDEVLAEMLALQNELMQQTAVNRSRLLPALAAVLGELDERREAAAQQAREEEEVKAWIVKVRDIKRQQHRQRREEAHHEALAAKKQTIMASPRPVLGRQRGSQQLQNGESVRDGSPALEYALRPNERFDVLAQRTPAQEALCAVCMDGDSVPPNEIVFCERCDVAVHQHCYGIPVVPEDEWLCDPCKDHEAAMAAQGAAPSAIRPPSWHENRTPLEGGARSVKCVLCPIKYGAFKRAEDGRRWVHSACALWLPETFVAAREVAGVGRQEYVGGLEKIRPERWNERCAICGLVDGAVMACQQPGGCSNTFHVLCARNIGLHLAVRSDPSRKSALQYRIYCALHSDAQQDRDEKLRVERREKVAQQQQKESKARAAERAAAAKQAVVAAEAERHTLFLLRANLEMTRMLCDVTKRRERLKKQLLGLQHQQYRQLQRKAPLQALAWLQHHQQRRQQQYAAVDAAAAAAAGVQQPPAAALAAGPMAMAAPAGLAPVPQMGQLQLLPPFAMPVPVPSQQQQQQQQQAAAVASMLSQNGMAGLQMPGGLPFMPAPQMPQQQQQQQQQILLPQAQAPPSFALDMFAQQPQHNFFMHHPQQQQTGGMGAPFSGLPMQLAQHQNQQQQHQQQASAGHQLPAHASGLLMGMPGSSAAAAQASADMAAMFGGSTGAAAAVPPGLMQGMQMHMARQQQQQQLQQAHRLGLMGPAAAAPGQQQQGQQPGMLPGLLVGGAADAAPSPRAPRAAAAAAAAPAAGKAGSVSPQPSGSSGGGAWGRPKRGAGPGFNSGGSSKRQRRTASAEAQAAPQQAAPTPPAAHMPAGFVPVTGGGSDGGAAVAAVASPGGAAAAAGRRQRVASVKVRESMIQRERQMTAEEAEMLNSQLPQPFIYLPAEELEQKLGSPSTARARAAAAAGGGTGGSHQRQPKPRSKPGGK</sequence>
<reference evidence="9" key="1">
    <citation type="journal article" date="2019" name="Plant J.">
        <title>Chlorella vulgaris genome assembly and annotation reveals the molecular basis for metabolic acclimation to high light conditions.</title>
        <authorList>
            <person name="Cecchin M."/>
            <person name="Marcolungo L."/>
            <person name="Rossato M."/>
            <person name="Girolomoni L."/>
            <person name="Cosentino E."/>
            <person name="Cuine S."/>
            <person name="Li-Beisson Y."/>
            <person name="Delledonne M."/>
            <person name="Ballottari M."/>
        </authorList>
    </citation>
    <scope>NUCLEOTIDE SEQUENCE</scope>
    <source>
        <strain evidence="9">211/11P</strain>
    </source>
</reference>
<evidence type="ECO:0000313" key="9">
    <source>
        <dbReference type="EMBL" id="KAI3436061.1"/>
    </source>
</evidence>
<evidence type="ECO:0000259" key="8">
    <source>
        <dbReference type="PROSITE" id="PS51805"/>
    </source>
</evidence>
<evidence type="ECO:0000256" key="1">
    <source>
        <dbReference type="ARBA" id="ARBA00022723"/>
    </source>
</evidence>
<feature type="compositionally biased region" description="Low complexity" evidence="6">
    <location>
        <begin position="1353"/>
        <end position="1412"/>
    </location>
</feature>
<keyword evidence="1" id="KW-0479">Metal-binding</keyword>
<evidence type="ECO:0000259" key="7">
    <source>
        <dbReference type="PROSITE" id="PS50016"/>
    </source>
</evidence>
<evidence type="ECO:0000256" key="6">
    <source>
        <dbReference type="SAM" id="MobiDB-lite"/>
    </source>
</evidence>
<evidence type="ECO:0000256" key="4">
    <source>
        <dbReference type="PROSITE-ProRule" id="PRU00146"/>
    </source>
</evidence>
<name>A0A9D4TVR8_CHLVU</name>